<evidence type="ECO:0000256" key="1">
    <source>
        <dbReference type="ARBA" id="ARBA00004651"/>
    </source>
</evidence>
<dbReference type="AlphaFoldDB" id="A0A7M7RDF9"/>
<evidence type="ECO:0000259" key="11">
    <source>
        <dbReference type="PROSITE" id="PS51465"/>
    </source>
</evidence>
<reference evidence="12" key="2">
    <citation type="submission" date="2021-01" db="UniProtKB">
        <authorList>
            <consortium name="EnsemblMetazoa"/>
        </authorList>
    </citation>
    <scope>IDENTIFICATION</scope>
</reference>
<dbReference type="GeneID" id="585380"/>
<evidence type="ECO:0000256" key="5">
    <source>
        <dbReference type="ARBA" id="ARBA00022989"/>
    </source>
</evidence>
<evidence type="ECO:0000313" key="13">
    <source>
        <dbReference type="Proteomes" id="UP000007110"/>
    </source>
</evidence>
<feature type="transmembrane region" description="Helical" evidence="8">
    <location>
        <begin position="286"/>
        <end position="308"/>
    </location>
</feature>
<dbReference type="InterPro" id="IPR004156">
    <property type="entry name" value="OATP"/>
</dbReference>
<dbReference type="InterPro" id="IPR036058">
    <property type="entry name" value="Kazal_dom_sf"/>
</dbReference>
<feature type="transmembrane region" description="Helical" evidence="8">
    <location>
        <begin position="704"/>
        <end position="727"/>
    </location>
</feature>
<keyword evidence="8" id="KW-0813">Transport</keyword>
<reference evidence="13" key="1">
    <citation type="submission" date="2015-02" db="EMBL/GenBank/DDBJ databases">
        <title>Genome sequencing for Strongylocentrotus purpuratus.</title>
        <authorList>
            <person name="Murali S."/>
            <person name="Liu Y."/>
            <person name="Vee V."/>
            <person name="English A."/>
            <person name="Wang M."/>
            <person name="Skinner E."/>
            <person name="Han Y."/>
            <person name="Muzny D.M."/>
            <person name="Worley K.C."/>
            <person name="Gibbs R.A."/>
        </authorList>
    </citation>
    <scope>NUCLEOTIDE SEQUENCE</scope>
</reference>
<dbReference type="InterPro" id="IPR036259">
    <property type="entry name" value="MFS_trans_sf"/>
</dbReference>
<feature type="transmembrane region" description="Helical" evidence="8">
    <location>
        <begin position="793"/>
        <end position="815"/>
    </location>
</feature>
<dbReference type="GO" id="GO:0043252">
    <property type="term" value="P:sodium-independent organic anion transport"/>
    <property type="evidence" value="ECO:0000318"/>
    <property type="project" value="GO_Central"/>
</dbReference>
<evidence type="ECO:0000256" key="8">
    <source>
        <dbReference type="RuleBase" id="RU362056"/>
    </source>
</evidence>
<dbReference type="OMA" id="KPLWIGW"/>
<comment type="caution">
    <text evidence="8">Lacks conserved residue(s) required for the propagation of feature annotation.</text>
</comment>
<comment type="similarity">
    <text evidence="2 8">Belongs to the organo anion transporter (TC 2.A.60) family.</text>
</comment>
<dbReference type="GO" id="GO:0016323">
    <property type="term" value="C:basolateral plasma membrane"/>
    <property type="evidence" value="ECO:0000318"/>
    <property type="project" value="GO_Central"/>
</dbReference>
<keyword evidence="3" id="KW-1003">Cell membrane</keyword>
<feature type="domain" description="Major facilitator superfamily (MFS) profile" evidence="10">
    <location>
        <begin position="221"/>
        <end position="819"/>
    </location>
</feature>
<feature type="region of interest" description="Disordered" evidence="9">
    <location>
        <begin position="155"/>
        <end position="174"/>
    </location>
</feature>
<evidence type="ECO:0000256" key="7">
    <source>
        <dbReference type="ARBA" id="ARBA00023157"/>
    </source>
</evidence>
<feature type="region of interest" description="Disordered" evidence="9">
    <location>
        <begin position="1"/>
        <end position="82"/>
    </location>
</feature>
<dbReference type="OrthoDB" id="6770063at2759"/>
<feature type="transmembrane region" description="Helical" evidence="8">
    <location>
        <begin position="220"/>
        <end position="239"/>
    </location>
</feature>
<feature type="transmembrane region" description="Helical" evidence="8">
    <location>
        <begin position="508"/>
        <end position="528"/>
    </location>
</feature>
<organism evidence="12 13">
    <name type="scientific">Strongylocentrotus purpuratus</name>
    <name type="common">Purple sea urchin</name>
    <dbReference type="NCBI Taxonomy" id="7668"/>
    <lineage>
        <taxon>Eukaryota</taxon>
        <taxon>Metazoa</taxon>
        <taxon>Echinodermata</taxon>
        <taxon>Eleutherozoa</taxon>
        <taxon>Echinozoa</taxon>
        <taxon>Echinoidea</taxon>
        <taxon>Euechinoidea</taxon>
        <taxon>Echinacea</taxon>
        <taxon>Camarodonta</taxon>
        <taxon>Echinidea</taxon>
        <taxon>Strongylocentrotidae</taxon>
        <taxon>Strongylocentrotus</taxon>
    </lineage>
</organism>
<keyword evidence="7" id="KW-1015">Disulfide bond</keyword>
<feature type="compositionally biased region" description="Basic and acidic residues" evidence="9">
    <location>
        <begin position="22"/>
        <end position="45"/>
    </location>
</feature>
<feature type="transmembrane region" description="Helical" evidence="8">
    <location>
        <begin position="548"/>
        <end position="566"/>
    </location>
</feature>
<feature type="transmembrane region" description="Helical" evidence="8">
    <location>
        <begin position="739"/>
        <end position="764"/>
    </location>
</feature>
<keyword evidence="4 8" id="KW-0812">Transmembrane</keyword>
<feature type="compositionally biased region" description="Polar residues" evidence="9">
    <location>
        <begin position="49"/>
        <end position="60"/>
    </location>
</feature>
<evidence type="ECO:0000256" key="2">
    <source>
        <dbReference type="ARBA" id="ARBA00009657"/>
    </source>
</evidence>
<dbReference type="GO" id="GO:0006811">
    <property type="term" value="P:monoatomic ion transport"/>
    <property type="evidence" value="ECO:0007669"/>
    <property type="project" value="UniProtKB-KW"/>
</dbReference>
<dbReference type="PROSITE" id="PS00282">
    <property type="entry name" value="KAZAL_1"/>
    <property type="match status" value="1"/>
</dbReference>
<dbReference type="PANTHER" id="PTHR11388:SF100">
    <property type="entry name" value="SOLUTE CARRIER ORGANIC ANION TRANSPORTER FAMILY MEMBER 4A1"/>
    <property type="match status" value="1"/>
</dbReference>
<dbReference type="Gene3D" id="3.30.60.30">
    <property type="match status" value="1"/>
</dbReference>
<dbReference type="SUPFAM" id="SSF103473">
    <property type="entry name" value="MFS general substrate transporter"/>
    <property type="match status" value="1"/>
</dbReference>
<proteinExistence type="inferred from homology"/>
<comment type="subcellular location">
    <subcellularLocation>
        <location evidence="1 8">Cell membrane</location>
        <topology evidence="1 8">Multi-pass membrane protein</topology>
    </subcellularLocation>
</comment>
<dbReference type="GO" id="GO:0015347">
    <property type="term" value="F:sodium-independent organic anion transmembrane transporter activity"/>
    <property type="evidence" value="ECO:0000318"/>
    <property type="project" value="GO_Central"/>
</dbReference>
<dbReference type="KEGG" id="spu:585380"/>
<evidence type="ECO:0000256" key="9">
    <source>
        <dbReference type="SAM" id="MobiDB-lite"/>
    </source>
</evidence>
<evidence type="ECO:0000313" key="12">
    <source>
        <dbReference type="EnsemblMetazoa" id="XP_790304"/>
    </source>
</evidence>
<keyword evidence="8" id="KW-0406">Ion transport</keyword>
<dbReference type="InParanoid" id="A0A7M7RDF9"/>
<dbReference type="Gene3D" id="1.20.1250.20">
    <property type="entry name" value="MFS general substrate transporter like domains"/>
    <property type="match status" value="2"/>
</dbReference>
<evidence type="ECO:0000256" key="6">
    <source>
        <dbReference type="ARBA" id="ARBA00023136"/>
    </source>
</evidence>
<dbReference type="PROSITE" id="PS51465">
    <property type="entry name" value="KAZAL_2"/>
    <property type="match status" value="1"/>
</dbReference>
<feature type="transmembrane region" description="Helical" evidence="8">
    <location>
        <begin position="259"/>
        <end position="279"/>
    </location>
</feature>
<evidence type="ECO:0000259" key="10">
    <source>
        <dbReference type="PROSITE" id="PS50850"/>
    </source>
</evidence>
<evidence type="ECO:0000256" key="4">
    <source>
        <dbReference type="ARBA" id="ARBA00022692"/>
    </source>
</evidence>
<feature type="domain" description="Kazal-like" evidence="11">
    <location>
        <begin position="621"/>
        <end position="676"/>
    </location>
</feature>
<evidence type="ECO:0000256" key="3">
    <source>
        <dbReference type="ARBA" id="ARBA00022475"/>
    </source>
</evidence>
<dbReference type="RefSeq" id="XP_790304.4">
    <property type="nucleotide sequence ID" value="XM_785211.5"/>
</dbReference>
<dbReference type="InterPro" id="IPR002350">
    <property type="entry name" value="Kazal_dom"/>
</dbReference>
<feature type="transmembrane region" description="Helical" evidence="8">
    <location>
        <begin position="347"/>
        <end position="371"/>
    </location>
</feature>
<dbReference type="PROSITE" id="PS50850">
    <property type="entry name" value="MFS"/>
    <property type="match status" value="1"/>
</dbReference>
<sequence>MAETSEAKPEKEETLSSLNEGEGDRENMEKLFRARVARDNDEKPILGESQLTGSTESLDAQPSRDALPKKPRSNTFAAGTSHSRKSFYNEGFVESDSRRGSLHSDSAGDLEVNGDPGMKVRSSLSLRRDGRGLVGVNPAVGEKLAMSNLEQYSKLPTTKENGNNNLDDEEGDCASTSETVRGEDACVDVDETVNDVESLRCGWLLWRPDCIQVFNNPKGYLFVLCVLGLLQNMTVLGYLPVVITTLERRFRLTSVQSGFIVIAYDISNLIVCAFVSYFGERGRKPVWVGMASMLYSVGSVIFALPHFLAGEYVYGNTQDEVCPAVSNATSESSCDLMSSSSDDSMMLYYWLFIIGQVLHGWGGSTLYTVGITYMDESLPSSTFGLYMGIFTAMNAVGPALGYLIGGAMLSDLYNDITTPLASLDITPDNPVWVGAWWLGFLTNAALIFIFAFINLGFPKTLPVSHKILQEKKGESQAGCEFECRDGSYLEVLQDFPKALLSLLKNPPFIFLSAIATCEWFVYAGLTTFGPKFFESQLNVSAGDASYDIGIISVSAGIVGSIISGVLMKRLNLSVKGLLKLSVICAVVSLGSQFVFLFPCPNIPFAGVTVPYGSSQGTLNNTDISAPCHGSCACPNTFDPVCGEDNILYYSACHAGCSIQNRTLDGKITYLDCSCISNIADSNGSPFVYGTVERGRCSQKCDYRWLFYILMFLAFLSTSMLIVPTWTATVRCVEHSLRGLALGVQTVMYGALGNVPAPIIFGLLIDRSCLLWETTCDGSRSCWLYDNQQFSHSFLLLTVLFKSCSLLFCVAALFCYKPAAAFNSAGASSSVLPTIARLCVRKVSLRLSTKTRGSAYRVET</sequence>
<feature type="compositionally biased region" description="Basic and acidic residues" evidence="9">
    <location>
        <begin position="1"/>
        <end position="14"/>
    </location>
</feature>
<dbReference type="Pfam" id="PF07648">
    <property type="entry name" value="Kazal_2"/>
    <property type="match status" value="1"/>
</dbReference>
<keyword evidence="5 8" id="KW-1133">Transmembrane helix</keyword>
<protein>
    <recommendedName>
        <fullName evidence="8">Solute carrier organic anion transporter family member</fullName>
    </recommendedName>
</protein>
<accession>A0A7M7RDF9</accession>
<feature type="transmembrane region" description="Helical" evidence="8">
    <location>
        <begin position="435"/>
        <end position="457"/>
    </location>
</feature>
<feature type="region of interest" description="Disordered" evidence="9">
    <location>
        <begin position="94"/>
        <end position="116"/>
    </location>
</feature>
<dbReference type="InterPro" id="IPR020846">
    <property type="entry name" value="MFS_dom"/>
</dbReference>
<dbReference type="SUPFAM" id="SSF100895">
    <property type="entry name" value="Kazal-type serine protease inhibitors"/>
    <property type="match status" value="1"/>
</dbReference>
<dbReference type="Pfam" id="PF03137">
    <property type="entry name" value="OATP"/>
    <property type="match status" value="1"/>
</dbReference>
<dbReference type="PANTHER" id="PTHR11388">
    <property type="entry name" value="ORGANIC ANION TRANSPORTER"/>
    <property type="match status" value="1"/>
</dbReference>
<feature type="transmembrane region" description="Helical" evidence="8">
    <location>
        <begin position="383"/>
        <end position="404"/>
    </location>
</feature>
<dbReference type="NCBIfam" id="TIGR00805">
    <property type="entry name" value="oat"/>
    <property type="match status" value="1"/>
</dbReference>
<keyword evidence="6 8" id="KW-0472">Membrane</keyword>
<name>A0A7M7RDF9_STRPU</name>
<keyword evidence="13" id="KW-1185">Reference proteome</keyword>
<dbReference type="Proteomes" id="UP000007110">
    <property type="component" value="Unassembled WGS sequence"/>
</dbReference>
<dbReference type="EnsemblMetazoa" id="XM_785211">
    <property type="protein sequence ID" value="XP_790304"/>
    <property type="gene ID" value="LOC585380"/>
</dbReference>